<sequence length="250" mass="26468">MTFGNIGGFLIDFTGAAGDLMNGMSDNFHDPCSQRVTIGVGDRVPVVVRASGGVVVRSGQPVENQVNLQNTVQITAQNVSVGISQPGGASNPIRQEQPQSVTQPQTIAVTEAINETLQEFSQNGQSVGVTLLIPKVIVENKSASNVVQALGQQIAVEVDATRQAAQLLSQSDEVLYNQLANQLRNNQANLQAIAQKSGFGFDDVNALKNAMFSNDNKLLQQILQKNAEKVAALTKNLQTAASNIAVRACG</sequence>
<protein>
    <submittedName>
        <fullName evidence="1">Uncharacterized protein</fullName>
    </submittedName>
</protein>
<dbReference type="Proteomes" id="UP000185860">
    <property type="component" value="Unassembled WGS sequence"/>
</dbReference>
<comment type="caution">
    <text evidence="1">The sequence shown here is derived from an EMBL/GenBank/DDBJ whole genome shotgun (WGS) entry which is preliminary data.</text>
</comment>
<dbReference type="STRING" id="454136.NIES2119_09990"/>
<organism evidence="1 2">
    <name type="scientific">[Phormidium ambiguum] IAM M-71</name>
    <dbReference type="NCBI Taxonomy" id="454136"/>
    <lineage>
        <taxon>Bacteria</taxon>
        <taxon>Bacillati</taxon>
        <taxon>Cyanobacteriota</taxon>
        <taxon>Cyanophyceae</taxon>
        <taxon>Oscillatoriophycideae</taxon>
        <taxon>Aerosakkonematales</taxon>
        <taxon>Aerosakkonemataceae</taxon>
        <taxon>Floridanema</taxon>
    </lineage>
</organism>
<evidence type="ECO:0000313" key="2">
    <source>
        <dbReference type="Proteomes" id="UP000185860"/>
    </source>
</evidence>
<proteinExistence type="predicted"/>
<dbReference type="RefSeq" id="WP_073593325.1">
    <property type="nucleotide sequence ID" value="NZ_MRCE01000008.1"/>
</dbReference>
<dbReference type="AlphaFoldDB" id="A0A1U7IMB8"/>
<reference evidence="1 2" key="1">
    <citation type="submission" date="2016-11" db="EMBL/GenBank/DDBJ databases">
        <title>Draft Genome Sequences of Nine Cyanobacterial Strains from Diverse Habitats.</title>
        <authorList>
            <person name="Zhu T."/>
            <person name="Hou S."/>
            <person name="Lu X."/>
            <person name="Hess W.R."/>
        </authorList>
    </citation>
    <scope>NUCLEOTIDE SEQUENCE [LARGE SCALE GENOMIC DNA]</scope>
    <source>
        <strain evidence="1 2">IAM M-71</strain>
    </source>
</reference>
<gene>
    <name evidence="1" type="ORF">NIES2119_09990</name>
</gene>
<dbReference type="EMBL" id="MRCE01000008">
    <property type="protein sequence ID" value="OKH38358.1"/>
    <property type="molecule type" value="Genomic_DNA"/>
</dbReference>
<accession>A0A1U7IMB8</accession>
<name>A0A1U7IMB8_9CYAN</name>
<evidence type="ECO:0000313" key="1">
    <source>
        <dbReference type="EMBL" id="OKH38358.1"/>
    </source>
</evidence>